<dbReference type="EMBL" id="JAUUTY010001168">
    <property type="protein sequence ID" value="KAK1561354.1"/>
    <property type="molecule type" value="Genomic_DNA"/>
</dbReference>
<accession>A0AAD8PIG5</accession>
<dbReference type="GO" id="GO:0000287">
    <property type="term" value="F:magnesium ion binding"/>
    <property type="evidence" value="ECO:0007669"/>
    <property type="project" value="InterPro"/>
</dbReference>
<evidence type="ECO:0000313" key="6">
    <source>
        <dbReference type="Proteomes" id="UP001231189"/>
    </source>
</evidence>
<dbReference type="AlphaFoldDB" id="A0AAD8PIG5"/>
<evidence type="ECO:0000313" key="5">
    <source>
        <dbReference type="EMBL" id="KAK1561354.1"/>
    </source>
</evidence>
<dbReference type="PANTHER" id="PTHR31225:SF252">
    <property type="entry name" value="TERPENE SYNTHASE 12-RELATED"/>
    <property type="match status" value="1"/>
</dbReference>
<organism evidence="5 6">
    <name type="scientific">Lolium multiflorum</name>
    <name type="common">Italian ryegrass</name>
    <name type="synonym">Lolium perenne subsp. multiflorum</name>
    <dbReference type="NCBI Taxonomy" id="4521"/>
    <lineage>
        <taxon>Eukaryota</taxon>
        <taxon>Viridiplantae</taxon>
        <taxon>Streptophyta</taxon>
        <taxon>Embryophyta</taxon>
        <taxon>Tracheophyta</taxon>
        <taxon>Spermatophyta</taxon>
        <taxon>Magnoliopsida</taxon>
        <taxon>Liliopsida</taxon>
        <taxon>Poales</taxon>
        <taxon>Poaceae</taxon>
        <taxon>BOP clade</taxon>
        <taxon>Pooideae</taxon>
        <taxon>Poodae</taxon>
        <taxon>Poeae</taxon>
        <taxon>Poeae Chloroplast Group 2 (Poeae type)</taxon>
        <taxon>Loliodinae</taxon>
        <taxon>Loliinae</taxon>
        <taxon>Lolium</taxon>
    </lineage>
</organism>
<feature type="domain" description="Terpene synthase metal-binding" evidence="4">
    <location>
        <begin position="49"/>
        <end position="121"/>
    </location>
</feature>
<evidence type="ECO:0000256" key="2">
    <source>
        <dbReference type="ARBA" id="ARBA00022723"/>
    </source>
</evidence>
<comment type="cofactor">
    <cofactor evidence="1">
        <name>Mg(2+)</name>
        <dbReference type="ChEBI" id="CHEBI:18420"/>
    </cofactor>
</comment>
<comment type="caution">
    <text evidence="5">The sequence shown here is derived from an EMBL/GenBank/DDBJ whole genome shotgun (WGS) entry which is preliminary data.</text>
</comment>
<gene>
    <name evidence="5" type="ORF">QYE76_018919</name>
</gene>
<dbReference type="PANTHER" id="PTHR31225">
    <property type="entry name" value="OS04G0344100 PROTEIN-RELATED"/>
    <property type="match status" value="1"/>
</dbReference>
<dbReference type="InterPro" id="IPR008949">
    <property type="entry name" value="Isoprenoid_synthase_dom_sf"/>
</dbReference>
<dbReference type="Pfam" id="PF03936">
    <property type="entry name" value="Terpene_synth_C"/>
    <property type="match status" value="1"/>
</dbReference>
<dbReference type="Gene3D" id="1.10.600.10">
    <property type="entry name" value="Farnesyl Diphosphate Synthase"/>
    <property type="match status" value="1"/>
</dbReference>
<dbReference type="GO" id="GO:0010333">
    <property type="term" value="F:terpene synthase activity"/>
    <property type="evidence" value="ECO:0007669"/>
    <property type="project" value="InterPro"/>
</dbReference>
<name>A0AAD8PIG5_LOLMU</name>
<evidence type="ECO:0000256" key="1">
    <source>
        <dbReference type="ARBA" id="ARBA00001946"/>
    </source>
</evidence>
<keyword evidence="6" id="KW-1185">Reference proteome</keyword>
<dbReference type="GO" id="GO:0016114">
    <property type="term" value="P:terpenoid biosynthetic process"/>
    <property type="evidence" value="ECO:0007669"/>
    <property type="project" value="InterPro"/>
</dbReference>
<evidence type="ECO:0000259" key="4">
    <source>
        <dbReference type="Pfam" id="PF03936"/>
    </source>
</evidence>
<dbReference type="InterPro" id="IPR005630">
    <property type="entry name" value="Terpene_synthase_metal-bd"/>
</dbReference>
<sequence length="221" mass="25060">MWPSSTPPARRCAPQQVRCSLPEPKRRSADYQPSSWDYDAIMRLKAGGNHTNQNHDQWHDLSKAFLVEAKWYYGNHRPALNEYLDNGWVSSSGPVLLLHAFPMLNMELTSQYLDQIGSYPTSAELERGDAPSSIAIHMSENTCDEQESRKAMQDLGMDAWKSMNEDAFSNHQCPPPFSKVCMNLARISHGIYQGCDGFGAPDDQNKKQIKELFLEPFFLST</sequence>
<dbReference type="InterPro" id="IPR050148">
    <property type="entry name" value="Terpene_synthase-like"/>
</dbReference>
<evidence type="ECO:0000256" key="3">
    <source>
        <dbReference type="ARBA" id="ARBA00022842"/>
    </source>
</evidence>
<keyword evidence="3" id="KW-0460">Magnesium</keyword>
<proteinExistence type="predicted"/>
<dbReference type="SUPFAM" id="SSF48576">
    <property type="entry name" value="Terpenoid synthases"/>
    <property type="match status" value="1"/>
</dbReference>
<reference evidence="5" key="1">
    <citation type="submission" date="2023-07" db="EMBL/GenBank/DDBJ databases">
        <title>A chromosome-level genome assembly of Lolium multiflorum.</title>
        <authorList>
            <person name="Chen Y."/>
            <person name="Copetti D."/>
            <person name="Kolliker R."/>
            <person name="Studer B."/>
        </authorList>
    </citation>
    <scope>NUCLEOTIDE SEQUENCE</scope>
    <source>
        <strain evidence="5">02402/16</strain>
        <tissue evidence="5">Leaf</tissue>
    </source>
</reference>
<protein>
    <recommendedName>
        <fullName evidence="4">Terpene synthase metal-binding domain-containing protein</fullName>
    </recommendedName>
</protein>
<keyword evidence="2" id="KW-0479">Metal-binding</keyword>
<dbReference type="Proteomes" id="UP001231189">
    <property type="component" value="Unassembled WGS sequence"/>
</dbReference>